<dbReference type="EMBL" id="CP050063">
    <property type="protein sequence ID" value="QIP12941.1"/>
    <property type="molecule type" value="Genomic_DNA"/>
</dbReference>
<keyword evidence="4 7" id="KW-0812">Transmembrane</keyword>
<keyword evidence="7" id="KW-0653">Protein transport</keyword>
<comment type="subcellular location">
    <subcellularLocation>
        <location evidence="1">Cell membrane</location>
        <topology evidence="1">Single-pass membrane protein</topology>
    </subcellularLocation>
    <subcellularLocation>
        <location evidence="7">Cell membrane</location>
        <topology evidence="7">Single-pass type II membrane protein</topology>
    </subcellularLocation>
</comment>
<keyword evidence="9" id="KW-1185">Reference proteome</keyword>
<dbReference type="Proteomes" id="UP000501802">
    <property type="component" value="Chromosome"/>
</dbReference>
<evidence type="ECO:0000256" key="6">
    <source>
        <dbReference type="ARBA" id="ARBA00023136"/>
    </source>
</evidence>
<proteinExistence type="inferred from homology"/>
<keyword evidence="5" id="KW-1133">Transmembrane helix</keyword>
<evidence type="ECO:0000256" key="7">
    <source>
        <dbReference type="RuleBase" id="RU003879"/>
    </source>
</evidence>
<dbReference type="GO" id="GO:0015031">
    <property type="term" value="P:protein transport"/>
    <property type="evidence" value="ECO:0007669"/>
    <property type="project" value="UniProtKB-KW"/>
</dbReference>
<evidence type="ECO:0000313" key="9">
    <source>
        <dbReference type="Proteomes" id="UP000501802"/>
    </source>
</evidence>
<dbReference type="KEGG" id="spib:G8759_10055"/>
<keyword evidence="6" id="KW-0472">Membrane</keyword>
<sequence length="147" mass="16855">MRNRRNRSLPRIDMTPFVSIALLLIVFFVWVKAVQQPTVVSGWDVPGCRKGIIPERSKWVLEIILVDRDTIQFCHFPGGSVCRANFVTAHRHSTKLREALFRHRKEALTPGELAIVVRPCPESTVGNFVDVLDEFRIAGNLPYLLRY</sequence>
<evidence type="ECO:0000313" key="8">
    <source>
        <dbReference type="EMBL" id="QIP12941.1"/>
    </source>
</evidence>
<evidence type="ECO:0000256" key="3">
    <source>
        <dbReference type="ARBA" id="ARBA00022475"/>
    </source>
</evidence>
<keyword evidence="3" id="KW-1003">Cell membrane</keyword>
<keyword evidence="7" id="KW-0813">Transport</keyword>
<dbReference type="InterPro" id="IPR003400">
    <property type="entry name" value="ExbD"/>
</dbReference>
<evidence type="ECO:0000256" key="5">
    <source>
        <dbReference type="ARBA" id="ARBA00022989"/>
    </source>
</evidence>
<dbReference type="RefSeq" id="WP_167207534.1">
    <property type="nucleotide sequence ID" value="NZ_CP050063.1"/>
</dbReference>
<evidence type="ECO:0000256" key="4">
    <source>
        <dbReference type="ARBA" id="ARBA00022692"/>
    </source>
</evidence>
<comment type="similarity">
    <text evidence="2 7">Belongs to the ExbD/TolR family.</text>
</comment>
<evidence type="ECO:0000256" key="2">
    <source>
        <dbReference type="ARBA" id="ARBA00005811"/>
    </source>
</evidence>
<evidence type="ECO:0000256" key="1">
    <source>
        <dbReference type="ARBA" id="ARBA00004162"/>
    </source>
</evidence>
<gene>
    <name evidence="8" type="ORF">G8759_10055</name>
</gene>
<dbReference type="Pfam" id="PF02472">
    <property type="entry name" value="ExbD"/>
    <property type="match status" value="1"/>
</dbReference>
<dbReference type="GO" id="GO:0022857">
    <property type="term" value="F:transmembrane transporter activity"/>
    <property type="evidence" value="ECO:0007669"/>
    <property type="project" value="InterPro"/>
</dbReference>
<dbReference type="GO" id="GO:0005886">
    <property type="term" value="C:plasma membrane"/>
    <property type="evidence" value="ECO:0007669"/>
    <property type="project" value="UniProtKB-SubCell"/>
</dbReference>
<dbReference type="AlphaFoldDB" id="A0A6G9AKE6"/>
<accession>A0A6G9AKE6</accession>
<name>A0A6G9AKE6_9BACT</name>
<reference evidence="8 9" key="1">
    <citation type="submission" date="2020-03" db="EMBL/GenBank/DDBJ databases">
        <authorList>
            <person name="Kim M.K."/>
        </authorList>
    </citation>
    <scope>NUCLEOTIDE SEQUENCE [LARGE SCALE GENOMIC DNA]</scope>
    <source>
        <strain evidence="8 9">BT328</strain>
    </source>
</reference>
<protein>
    <submittedName>
        <fullName evidence="8">Biopolymer transporter ExbD</fullName>
    </submittedName>
</protein>
<organism evidence="8 9">
    <name type="scientific">Spirosoma aureum</name>
    <dbReference type="NCBI Taxonomy" id="2692134"/>
    <lineage>
        <taxon>Bacteria</taxon>
        <taxon>Pseudomonadati</taxon>
        <taxon>Bacteroidota</taxon>
        <taxon>Cytophagia</taxon>
        <taxon>Cytophagales</taxon>
        <taxon>Cytophagaceae</taxon>
        <taxon>Spirosoma</taxon>
    </lineage>
</organism>